<name>A0A9Q0H719_9MAGN</name>
<dbReference type="EMBL" id="JAMYWD010000010">
    <property type="protein sequence ID" value="KAJ4958752.1"/>
    <property type="molecule type" value="Genomic_DNA"/>
</dbReference>
<evidence type="ECO:0000256" key="1">
    <source>
        <dbReference type="SAM" id="MobiDB-lite"/>
    </source>
</evidence>
<keyword evidence="4" id="KW-1185">Reference proteome</keyword>
<dbReference type="PANTHER" id="PTHR47423:SF2">
    <property type="entry name" value="PROTEIN SQS1"/>
    <property type="match status" value="1"/>
</dbReference>
<organism evidence="3 4">
    <name type="scientific">Protea cynaroides</name>
    <dbReference type="NCBI Taxonomy" id="273540"/>
    <lineage>
        <taxon>Eukaryota</taxon>
        <taxon>Viridiplantae</taxon>
        <taxon>Streptophyta</taxon>
        <taxon>Embryophyta</taxon>
        <taxon>Tracheophyta</taxon>
        <taxon>Spermatophyta</taxon>
        <taxon>Magnoliopsida</taxon>
        <taxon>Proteales</taxon>
        <taxon>Proteaceae</taxon>
        <taxon>Protea</taxon>
    </lineage>
</organism>
<dbReference type="GO" id="GO:0003676">
    <property type="term" value="F:nucleic acid binding"/>
    <property type="evidence" value="ECO:0007669"/>
    <property type="project" value="InterPro"/>
</dbReference>
<reference evidence="3" key="1">
    <citation type="journal article" date="2023" name="Plant J.">
        <title>The genome of the king protea, Protea cynaroides.</title>
        <authorList>
            <person name="Chang J."/>
            <person name="Duong T.A."/>
            <person name="Schoeman C."/>
            <person name="Ma X."/>
            <person name="Roodt D."/>
            <person name="Barker N."/>
            <person name="Li Z."/>
            <person name="Van de Peer Y."/>
            <person name="Mizrachi E."/>
        </authorList>
    </citation>
    <scope>NUCLEOTIDE SEQUENCE</scope>
    <source>
        <tissue evidence="3">Young leaves</tissue>
    </source>
</reference>
<dbReference type="InterPro" id="IPR000467">
    <property type="entry name" value="G_patch_dom"/>
</dbReference>
<dbReference type="InterPro" id="IPR034082">
    <property type="entry name" value="R3H_G-patch"/>
</dbReference>
<gene>
    <name evidence="3" type="ORF">NE237_025863</name>
</gene>
<feature type="region of interest" description="Disordered" evidence="1">
    <location>
        <begin position="160"/>
        <end position="227"/>
    </location>
</feature>
<dbReference type="Gene3D" id="3.30.1370.50">
    <property type="entry name" value="R3H-like domain"/>
    <property type="match status" value="1"/>
</dbReference>
<dbReference type="InterPro" id="IPR036867">
    <property type="entry name" value="R3H_dom_sf"/>
</dbReference>
<protein>
    <recommendedName>
        <fullName evidence="2">G-patch domain-containing protein</fullName>
    </recommendedName>
</protein>
<evidence type="ECO:0000313" key="3">
    <source>
        <dbReference type="EMBL" id="KAJ4958752.1"/>
    </source>
</evidence>
<dbReference type="CDD" id="cd02646">
    <property type="entry name" value="R3H_G-patch"/>
    <property type="match status" value="1"/>
</dbReference>
<dbReference type="OrthoDB" id="29523at2759"/>
<dbReference type="AlphaFoldDB" id="A0A9Q0H719"/>
<dbReference type="PANTHER" id="PTHR47423">
    <property type="entry name" value="G-PATCH DOMAIN CONTAINING PROTEIN"/>
    <property type="match status" value="1"/>
</dbReference>
<sequence length="794" mass="86115">MGGGKRRFGKNRGGAGSGRALFIDGGFLSDWQNDSASPVPTRGKASRGRGKSVSKSGKFDSPEGPSSKSGSQKRTGNSFGFEYPVINDQELLGSESCTGGNLKGSEGDELQPIVLGDYKETQILAYVDQTPDAKPLNGGDFTYEYGSSFVLGESCHRGLGFSDELETTPSGIGSSFTKDEEREGLGLNSSSVDKEKNAETSCNRDAHGQEGEVSKVGKSLPKKNSGFVSIGGLKLYTEDISDEESDGFVDNEDEQGSTDERSSESSQSSDSDELSENGSLEDMFSYDGSEIDDEVAEDYLKGIGGSFGAVNAKWLLEQDLDGSDEDDSSNSSSDDSLEEFHGAALQNASMQYGMKKPQSRKKSLAVSGRLKPTMNDQSVVLDDILYVKDPRMGSSKKKHAVRLPQSWPRETRWSKNSRSVPGEKKKHRKETIALKRRERMMRRGVDLEQINLQLRQMVLDEVDILSFQRMHSRDCSQVRRLASIYRLGSGCQGSGKKRFVTVTRTVHTCMPSSTDQLRLDKLLRAGDEYSDFVVNEKPKENARNRERRTKTTAKLSGLHLAEPHQSAPSKHSKNSNNRQRRNDSSGKKRDGRKSTAYANQPLSFVSSGVMKVDSVEEIITSDANVGSGSSEMKCVTSSSKLGAFEVHTKGFGSKMMAKMGFVEGGGLGKDGQGMLEPIEAIKRPKSLGLGVEFTPTQETAGAESDKGAAFEKHMKGLLEKHMKGTAGAESDKGAAYEKHMKGLGGFEKHTKGFGSKMMAKMGFVEGMGLGRDSQGIVNPLVAVRLPKSRGLGAK</sequence>
<comment type="caution">
    <text evidence="3">The sequence shown here is derived from an EMBL/GenBank/DDBJ whole genome shotgun (WGS) entry which is preliminary data.</text>
</comment>
<feature type="region of interest" description="Disordered" evidence="1">
    <location>
        <begin position="239"/>
        <end position="289"/>
    </location>
</feature>
<dbReference type="Proteomes" id="UP001141806">
    <property type="component" value="Unassembled WGS sequence"/>
</dbReference>
<feature type="compositionally biased region" description="Basic and acidic residues" evidence="1">
    <location>
        <begin position="192"/>
        <end position="215"/>
    </location>
</feature>
<feature type="domain" description="G-patch" evidence="2">
    <location>
        <begin position="648"/>
        <end position="694"/>
    </location>
</feature>
<feature type="compositionally biased region" description="Basic and acidic residues" evidence="1">
    <location>
        <begin position="534"/>
        <end position="544"/>
    </location>
</feature>
<feature type="compositionally biased region" description="Acidic residues" evidence="1">
    <location>
        <begin position="239"/>
        <end position="257"/>
    </location>
</feature>
<feature type="compositionally biased region" description="Polar residues" evidence="1">
    <location>
        <begin position="64"/>
        <end position="78"/>
    </location>
</feature>
<evidence type="ECO:0000259" key="2">
    <source>
        <dbReference type="PROSITE" id="PS50174"/>
    </source>
</evidence>
<dbReference type="Pfam" id="PF01424">
    <property type="entry name" value="R3H"/>
    <property type="match status" value="1"/>
</dbReference>
<feature type="compositionally biased region" description="Polar residues" evidence="1">
    <location>
        <begin position="167"/>
        <end position="176"/>
    </location>
</feature>
<feature type="region of interest" description="Disordered" evidence="1">
    <location>
        <begin position="30"/>
        <end position="80"/>
    </location>
</feature>
<dbReference type="SMART" id="SM00443">
    <property type="entry name" value="G_patch"/>
    <property type="match status" value="2"/>
</dbReference>
<dbReference type="PROSITE" id="PS50174">
    <property type="entry name" value="G_PATCH"/>
    <property type="match status" value="2"/>
</dbReference>
<dbReference type="InterPro" id="IPR001374">
    <property type="entry name" value="R3H_dom"/>
</dbReference>
<feature type="domain" description="G-patch" evidence="2">
    <location>
        <begin position="750"/>
        <end position="794"/>
    </location>
</feature>
<feature type="region of interest" description="Disordered" evidence="1">
    <location>
        <begin position="396"/>
        <end position="429"/>
    </location>
</feature>
<accession>A0A9Q0H719</accession>
<proteinExistence type="predicted"/>
<dbReference type="Pfam" id="PF01585">
    <property type="entry name" value="G-patch"/>
    <property type="match status" value="2"/>
</dbReference>
<feature type="region of interest" description="Disordered" evidence="1">
    <location>
        <begin position="534"/>
        <end position="599"/>
    </location>
</feature>
<evidence type="ECO:0000313" key="4">
    <source>
        <dbReference type="Proteomes" id="UP001141806"/>
    </source>
</evidence>